<name>A0A4P9YXS2_9FUNG</name>
<accession>A0A4P9YXS2</accession>
<dbReference type="AlphaFoldDB" id="A0A4P9YXS2"/>
<reference evidence="3" key="1">
    <citation type="journal article" date="2018" name="Nat. Microbiol.">
        <title>Leveraging single-cell genomics to expand the fungal tree of life.</title>
        <authorList>
            <person name="Ahrendt S.R."/>
            <person name="Quandt C.A."/>
            <person name="Ciobanu D."/>
            <person name="Clum A."/>
            <person name="Salamov A."/>
            <person name="Andreopoulos B."/>
            <person name="Cheng J.F."/>
            <person name="Woyke T."/>
            <person name="Pelin A."/>
            <person name="Henrissat B."/>
            <person name="Reynolds N.K."/>
            <person name="Benny G.L."/>
            <person name="Smith M.E."/>
            <person name="James T.Y."/>
            <person name="Grigoriev I.V."/>
        </authorList>
    </citation>
    <scope>NUCLEOTIDE SEQUENCE [LARGE SCALE GENOMIC DNA]</scope>
    <source>
        <strain evidence="3">Benny S71-1</strain>
    </source>
</reference>
<sequence>MSSKLVKQALSLLADDAAGSGAKRNHGSKQKKEGKAQVESSRQRISGKQGIKKERDRHKRRCVAGNLERAAYLHRTADPLDAIRNEDKEQQQRLSENIAYLKKSSLVRVQEARLRQRILARLNEEAAAKQRKRQRHRQHQAQREADASDEEWAAMDA</sequence>
<evidence type="ECO:0000313" key="3">
    <source>
        <dbReference type="Proteomes" id="UP000278143"/>
    </source>
</evidence>
<protein>
    <submittedName>
        <fullName evidence="2">Uncharacterized protein</fullName>
    </submittedName>
</protein>
<dbReference type="Proteomes" id="UP000278143">
    <property type="component" value="Unassembled WGS sequence"/>
</dbReference>
<feature type="region of interest" description="Disordered" evidence="1">
    <location>
        <begin position="14"/>
        <end position="60"/>
    </location>
</feature>
<proteinExistence type="predicted"/>
<organism evidence="2 3">
    <name type="scientific">Syncephalis pseudoplumigaleata</name>
    <dbReference type="NCBI Taxonomy" id="1712513"/>
    <lineage>
        <taxon>Eukaryota</taxon>
        <taxon>Fungi</taxon>
        <taxon>Fungi incertae sedis</taxon>
        <taxon>Zoopagomycota</taxon>
        <taxon>Zoopagomycotina</taxon>
        <taxon>Zoopagomycetes</taxon>
        <taxon>Zoopagales</taxon>
        <taxon>Piptocephalidaceae</taxon>
        <taxon>Syncephalis</taxon>
    </lineage>
</organism>
<dbReference type="EMBL" id="KZ990017">
    <property type="protein sequence ID" value="RKP24824.1"/>
    <property type="molecule type" value="Genomic_DNA"/>
</dbReference>
<keyword evidence="3" id="KW-1185">Reference proteome</keyword>
<gene>
    <name evidence="2" type="ORF">SYNPS1DRAFT_29424</name>
</gene>
<evidence type="ECO:0000256" key="1">
    <source>
        <dbReference type="SAM" id="MobiDB-lite"/>
    </source>
</evidence>
<feature type="region of interest" description="Disordered" evidence="1">
    <location>
        <begin position="126"/>
        <end position="157"/>
    </location>
</feature>
<dbReference type="OrthoDB" id="10449513at2759"/>
<evidence type="ECO:0000313" key="2">
    <source>
        <dbReference type="EMBL" id="RKP24824.1"/>
    </source>
</evidence>
<feature type="compositionally biased region" description="Acidic residues" evidence="1">
    <location>
        <begin position="147"/>
        <end position="157"/>
    </location>
</feature>
<feature type="compositionally biased region" description="Basic residues" evidence="1">
    <location>
        <begin position="129"/>
        <end position="140"/>
    </location>
</feature>